<accession>A0AC61QNE0</accession>
<proteinExistence type="predicted"/>
<comment type="caution">
    <text evidence="1">The sequence shown here is derived from an EMBL/GenBank/DDBJ whole genome shotgun (WGS) entry which is preliminary data.</text>
</comment>
<keyword evidence="2" id="KW-1185">Reference proteome</keyword>
<protein>
    <submittedName>
        <fullName evidence="1">ImmA/IrrE family metallo-endopeptidase</fullName>
    </submittedName>
</protein>
<reference evidence="1" key="1">
    <citation type="submission" date="2019-04" db="EMBL/GenBank/DDBJ databases">
        <title>Microbes associate with the intestines of laboratory mice.</title>
        <authorList>
            <person name="Navarre W."/>
            <person name="Wong E."/>
            <person name="Huang K."/>
            <person name="Tropini C."/>
            <person name="Ng K."/>
            <person name="Yu B."/>
        </authorList>
    </citation>
    <scope>NUCLEOTIDE SEQUENCE</scope>
    <source>
        <strain evidence="1">NM73_A23</strain>
    </source>
</reference>
<gene>
    <name evidence="1" type="ORF">E5358_10980</name>
</gene>
<name>A0AC61QNE0_9BACT</name>
<dbReference type="EMBL" id="SRZC01000019">
    <property type="protein sequence ID" value="TGX81139.1"/>
    <property type="molecule type" value="Genomic_DNA"/>
</dbReference>
<organism evidence="1 2">
    <name type="scientific">Palleniella muris</name>
    <dbReference type="NCBI Taxonomy" id="3038145"/>
    <lineage>
        <taxon>Bacteria</taxon>
        <taxon>Pseudomonadati</taxon>
        <taxon>Bacteroidota</taxon>
        <taxon>Bacteroidia</taxon>
        <taxon>Bacteroidales</taxon>
        <taxon>Prevotellaceae</taxon>
        <taxon>Palleniella</taxon>
    </lineage>
</organism>
<dbReference type="Proteomes" id="UP000308886">
    <property type="component" value="Unassembled WGS sequence"/>
</dbReference>
<sequence>MTDIGLLQKNARLMRGLSMDALVKKMSNYVSKQTISNYERGAFEPSREYLQKLSEALLLPKGYFDQETSDIKDVQLRDDGRIGPKERRMLEARIKAALAEYLRLENNLCIISCFSNPISSIIVHDKDDAEKAAAELRKAWTLGTFAIPFLCDVVENAGIIMLEMDGGLKDFFGLCGRVASNNRPFIALESTQTAERYRFTVAHELGHLLMNISPEAENVEKLCHRFAAAFLLAPDAVIKEFGDYRKALTMEELISVKNRYGVSVASIVHRLYDLGIINRRYYDYMYDEHINKNRMEEGWGGYPINDRPQLQTMMKCRAASMGIEGFEKSELVITVL</sequence>
<evidence type="ECO:0000313" key="1">
    <source>
        <dbReference type="EMBL" id="TGX81139.1"/>
    </source>
</evidence>
<evidence type="ECO:0000313" key="2">
    <source>
        <dbReference type="Proteomes" id="UP000308886"/>
    </source>
</evidence>